<dbReference type="Proteomes" id="UP000281246">
    <property type="component" value="Segment"/>
</dbReference>
<reference evidence="1 11" key="7">
    <citation type="journal article" date="2002" name="Virology">
        <title>Transcriptional analysis of the DNA polymerase gene of shrimp white spot syndrome virus.</title>
        <authorList>
            <person name="Chen L.L."/>
            <person name="Wang H.C."/>
            <person name="Huang C.J."/>
            <person name="Peng S.E."/>
            <person name="Chen Y.G."/>
            <person name="Lin S.J."/>
            <person name="Chen W.Y."/>
            <person name="Dai C.F."/>
            <person name="Yu H.T."/>
            <person name="Wang C.H."/>
            <person name="Lo C.F."/>
            <person name="Kou G.H."/>
        </authorList>
    </citation>
    <scope>NUCLEOTIDE SEQUENCE [LARGE SCALE GENOMIC DNA]</scope>
    <source>
        <strain evidence="1">Taiwan</strain>
    </source>
</reference>
<dbReference type="KEGG" id="vg:26680439"/>
<dbReference type="EMBL" id="MG432479">
    <property type="protein sequence ID" value="AWQ62311.1"/>
    <property type="molecule type" value="Genomic_DNA"/>
</dbReference>
<dbReference type="EMBL" id="MG432478">
    <property type="protein sequence ID" value="AWQ61935.1"/>
    <property type="molecule type" value="Genomic_DNA"/>
</dbReference>
<reference evidence="1 11" key="2">
    <citation type="journal article" date="2000" name="Virology">
        <title>Identification and characterization of a shrimp white spot syndrome virus (WSSV) gene that encodes a novel chimeric polypeptide of cellular-type thymidine kinase and thymidylate kinase.</title>
        <authorList>
            <person name="Tsai M.F."/>
            <person name="Yu H.T."/>
            <person name="Tzeng H.F."/>
            <person name="Leu J.H."/>
            <person name="Chou C.M."/>
            <person name="Huang C.J."/>
            <person name="Wang C.H."/>
            <person name="Lin J.Y."/>
            <person name="Kou G.H."/>
            <person name="Lo C.F."/>
        </authorList>
    </citation>
    <scope>NUCLEOTIDE SEQUENCE [LARGE SCALE GENOMIC DNA]</scope>
    <source>
        <strain evidence="1">Taiwan</strain>
    </source>
</reference>
<dbReference type="EMBL" id="MG432481">
    <property type="protein sequence ID" value="AWQ63162.1"/>
    <property type="molecule type" value="Genomic_DNA"/>
</dbReference>
<evidence type="ECO:0000313" key="7">
    <source>
        <dbReference type="EMBL" id="AWQ62311.1"/>
    </source>
</evidence>
<evidence type="ECO:0000313" key="3">
    <source>
        <dbReference type="EMBL" id="AWQ60619.1"/>
    </source>
</evidence>
<reference evidence="1" key="4">
    <citation type="submission" date="2001-10" db="EMBL/GenBank/DDBJ databases">
        <authorList>
            <person name="Lo C.-F."/>
            <person name="Kou G.-H."/>
        </authorList>
    </citation>
    <scope>NUCLEOTIDE SEQUENCE</scope>
    <source>
        <strain evidence="1">Taiwan</strain>
    </source>
</reference>
<dbReference type="EMBL" id="MG432474">
    <property type="protein sequence ID" value="AWQ60200.1"/>
    <property type="molecule type" value="Genomic_DNA"/>
</dbReference>
<reference evidence="1 11" key="9">
    <citation type="journal article" date="2004" name="J. Virol.">
        <title>Genomic and proteomic analysis of thirty-nine structural proteins of shrimp white spot syndrome virus.</title>
        <authorList>
            <person name="Tsai J.M."/>
            <person name="Wang H.C."/>
            <person name="Leu J.H."/>
            <person name="Hsiao H.H."/>
            <person name="Wang A.H."/>
            <person name="Kou G.H."/>
            <person name="Lo C.F."/>
        </authorList>
    </citation>
    <scope>NUCLEOTIDE SEQUENCE [LARGE SCALE GENOMIC DNA]</scope>
    <source>
        <strain evidence="1">Taiwan</strain>
    </source>
</reference>
<organism evidence="6">
    <name type="scientific">White spot syndrome virus</name>
    <name type="common">WSSV</name>
    <name type="synonym">White spot bacilliform virus</name>
    <dbReference type="NCBI Taxonomy" id="92652"/>
    <lineage>
        <taxon>Viruses</taxon>
        <taxon>Viruses incertae sedis</taxon>
        <taxon>Naldaviricetes</taxon>
        <taxon>Nimaviridae</taxon>
        <taxon>Whispovirus</taxon>
        <taxon>White spot syndrome virus</taxon>
    </lineage>
</organism>
<reference evidence="11" key="3">
    <citation type="journal article" date="2001" name="Virology">
        <title>Cloning, characterization, and phylogenetic analysis of a shrimp white spot syndrome virus gene that encodes a protein kinase.</title>
        <authorList>
            <person name="Liu W.J."/>
            <person name="Yu H.T."/>
            <person name="Peng S.E."/>
            <person name="Chang Y.S."/>
            <person name="Pien H.W."/>
            <person name="Lin C.J."/>
            <person name="Huang C.J."/>
            <person name="Tsai M.F."/>
            <person name="Huang C.J."/>
            <person name="Wang C.H."/>
            <person name="Lin J.Y."/>
            <person name="Lo C.F."/>
            <person name="Kou G.H."/>
        </authorList>
    </citation>
    <scope>NUCLEOTIDE SEQUENCE [LARGE SCALE GENOMIC DNA]</scope>
</reference>
<protein>
    <submittedName>
        <fullName evidence="1">WSSV065</fullName>
    </submittedName>
    <submittedName>
        <fullName evidence="6">Wsv009</fullName>
    </submittedName>
</protein>
<gene>
    <name evidence="6" type="primary">9</name>
</gene>
<evidence type="ECO:0000313" key="6">
    <source>
        <dbReference type="EMBL" id="AWQ61935.1"/>
    </source>
</evidence>
<dbReference type="EMBL" id="MG432476">
    <property type="protein sequence ID" value="AWQ61070.1"/>
    <property type="molecule type" value="Genomic_DNA"/>
</dbReference>
<reference evidence="1 11" key="8">
    <citation type="journal article" date="2002" name="Virology">
        <title>Ribonucleotide reductase of shrimp white spot syndrome virus (WSSV): expression and enzymatic activity in a baculovirus/insect cell system and WSSV-infected shrimp.</title>
        <authorList>
            <person name="Lin S.T."/>
            <person name="Chang Y.S."/>
            <person name="Wang H.C."/>
            <person name="Tzeng H.F."/>
            <person name="Chang Z.F."/>
            <person name="Lin J.Y."/>
            <person name="Wang C.H."/>
            <person name="Lo C.F."/>
            <person name="Kou G.H."/>
        </authorList>
    </citation>
    <scope>NUCLEOTIDE SEQUENCE [LARGE SCALE GENOMIC DNA]</scope>
    <source>
        <strain evidence="1">Taiwan</strain>
    </source>
</reference>
<organismHost>
    <name type="scientific">Crustacea</name>
    <name type="common">crustaceans</name>
    <dbReference type="NCBI Taxonomy" id="6657"/>
</organismHost>
<reference evidence="1 11" key="6">
    <citation type="journal article" date="2002" name="Virology">
        <title>Chimeric polypeptide of thymidine kinase and thymidylate kinase of shrimp white spot syndrome virus: thymidine kinase activity of the recombinant protein expressed in a baculovirus/insect cell system.</title>
        <authorList>
            <person name="Tzeng H.F."/>
            <person name="Chang Z.F."/>
            <person name="Peng S.E."/>
            <person name="Wang C.H."/>
            <person name="Lin J.Y."/>
            <person name="Kou G.H."/>
            <person name="Lo C.F."/>
        </authorList>
    </citation>
    <scope>NUCLEOTIDE SEQUENCE [LARGE SCALE GENOMIC DNA]</scope>
    <source>
        <strain evidence="1">Taiwan</strain>
    </source>
</reference>
<reference evidence="1 11" key="10">
    <citation type="journal article" date="2005" name="J. Virol.">
        <title>The unique stacked rings in the nucleocapsid of the white spot syndrome virus virion are formed by the major structural protein VP664, the largest viral structural protein ever found.</title>
        <authorList>
            <person name="Leu J.H."/>
            <person name="Tsai J.M."/>
            <person name="Wang H.C."/>
            <person name="Wang A.H."/>
            <person name="Wang C.H."/>
            <person name="Kou G.H."/>
            <person name="Lo C.F."/>
        </authorList>
    </citation>
    <scope>NUCLEOTIDE SEQUENCE [LARGE SCALE GENOMIC DNA]</scope>
    <source>
        <strain evidence="1">Taiwan</strain>
    </source>
</reference>
<reference evidence="6" key="11">
    <citation type="submission" date="2017-11" db="EMBL/GenBank/DDBJ databases">
        <authorList>
            <person name="Parrilla Taylor D.P."/>
            <person name="Vibanco-Perez N."/>
            <person name="Duran-Avelar Md.J."/>
            <person name="Gomez-Gil B."/>
            <person name="Llera-Herrera R."/>
            <person name="Vazquez-Juarez R."/>
        </authorList>
    </citation>
    <scope>NUCLEOTIDE SEQUENCE</scope>
    <source>
        <strain evidence="2">AC1</strain>
        <strain evidence="3">ACF2</strain>
        <strain evidence="4">ACF4</strain>
        <strain evidence="5">DVI</strain>
        <strain evidence="6">GVE05</strain>
        <strain evidence="7">JP</strain>
        <strain evidence="9">LC1</strain>
        <strain evidence="8">LC10</strain>
        <strain evidence="10">LG</strain>
    </source>
</reference>
<dbReference type="SMR" id="A0A2U9GAM8"/>
<evidence type="ECO:0000313" key="4">
    <source>
        <dbReference type="EMBL" id="AWQ61070.1"/>
    </source>
</evidence>
<accession>A0A2U9GAM8</accession>
<evidence type="ECO:0000313" key="10">
    <source>
        <dbReference type="EMBL" id="AWQ63595.1"/>
    </source>
</evidence>
<evidence type="ECO:0000313" key="1">
    <source>
        <dbReference type="EMBL" id="AAL88933.1"/>
    </source>
</evidence>
<evidence type="ECO:0000313" key="9">
    <source>
        <dbReference type="EMBL" id="AWQ63162.1"/>
    </source>
</evidence>
<dbReference type="EMBL" id="MG432482">
    <property type="protein sequence ID" value="AWQ63595.1"/>
    <property type="molecule type" value="Genomic_DNA"/>
</dbReference>
<dbReference type="EMBL" id="MG432477">
    <property type="protein sequence ID" value="AWQ61466.1"/>
    <property type="molecule type" value="Genomic_DNA"/>
</dbReference>
<evidence type="ECO:0000313" key="11">
    <source>
        <dbReference type="Proteomes" id="UP000281246"/>
    </source>
</evidence>
<proteinExistence type="predicted"/>
<dbReference type="EMBL" id="MG432475">
    <property type="protein sequence ID" value="AWQ60619.1"/>
    <property type="molecule type" value="Genomic_DNA"/>
</dbReference>
<evidence type="ECO:0000313" key="5">
    <source>
        <dbReference type="EMBL" id="AWQ61466.1"/>
    </source>
</evidence>
<dbReference type="RefSeq" id="YP_009220479.1">
    <property type="nucleotide sequence ID" value="NC_003225.3"/>
</dbReference>
<reference evidence="1 11" key="5">
    <citation type="journal article" date="2002" name="Virology">
        <title>Identification of a nucleocapsid protein (VP35) gene of shrimp white spot syndrome virus and characterization of the motif important for targeting VP35 to the nuclei of transfected insect cells.</title>
        <authorList>
            <person name="Chen L.L."/>
            <person name="Leu J.H."/>
            <person name="Huang C.J."/>
            <person name="Chou C.M."/>
            <person name="Chen S.M."/>
            <person name="Wang C.H."/>
            <person name="Lo C.F."/>
            <person name="Kou G.H."/>
        </authorList>
    </citation>
    <scope>NUCLEOTIDE SEQUENCE [LARGE SCALE GENOMIC DNA]</scope>
    <source>
        <strain evidence="1">Taiwan</strain>
    </source>
</reference>
<reference evidence="6" key="12">
    <citation type="journal article" name="FEMS Microbiol. Lett.">
        <title>Molecular variability and genetic structure of white spot syndrome virus strains from northwest Mexico based on the analysis of genomes.</title>
        <authorList>
            <person name="Parrilla-Taylor D.P."/>
            <person name="Vibanco-Perez N."/>
            <person name="Duran-Avelar M.J."/>
            <person name="Gomez-Gil B."/>
            <person name="Llera-Herrera R."/>
            <person name="Vazquez-Juarez R."/>
        </authorList>
    </citation>
    <scope>NUCLEOTIDE SEQUENCE</scope>
    <source>
        <strain evidence="2">AC1</strain>
        <strain evidence="3">ACF2</strain>
        <strain evidence="4">ACF4</strain>
        <strain evidence="5">DVI</strain>
        <strain evidence="6">GVE05</strain>
        <strain evidence="7">JP</strain>
        <strain evidence="9">LC1</strain>
        <strain evidence="8">LC10</strain>
        <strain evidence="10">LG</strain>
    </source>
</reference>
<reference evidence="11" key="1">
    <citation type="journal article" date="2000" name="Virology">
        <title>Transcriptional analysis of the ribonucleotide reductase genes of shrimp white spot syndrome virus.</title>
        <authorList>
            <person name="Tsai M.F."/>
            <person name="Lo C.F."/>
            <person name="van Hulten M.C."/>
            <person name="Tzeng H.F."/>
            <person name="Chou C.M."/>
            <person name="Huang C.J."/>
            <person name="Wang C.H."/>
            <person name="Lin J.Y."/>
            <person name="Vlak J.M."/>
            <person name="Kou G.H."/>
        </authorList>
    </citation>
    <scope>NUCLEOTIDE SEQUENCE [LARGE SCALE GENOMIC DNA]</scope>
</reference>
<sequence>MDQLTENPSLLAERPVFRQKVIDLYREEILRDLIKKMTADMTSAIEEECTAAVADGSFWRDMRYEMVAHQHDVTFAAKNMEGYEEFAAEVRRVEG</sequence>
<evidence type="ECO:0000313" key="2">
    <source>
        <dbReference type="EMBL" id="AWQ60200.1"/>
    </source>
</evidence>
<evidence type="ECO:0000313" key="8">
    <source>
        <dbReference type="EMBL" id="AWQ62748.1"/>
    </source>
</evidence>
<dbReference type="EMBL" id="AF440570">
    <property type="protein sequence ID" value="AAL88933.1"/>
    <property type="molecule type" value="Genomic_DNA"/>
</dbReference>
<name>A0A2U9GAM8_WSSV</name>
<dbReference type="EMBL" id="MG432480">
    <property type="protein sequence ID" value="AWQ62748.1"/>
    <property type="molecule type" value="Genomic_DNA"/>
</dbReference>